<feature type="transmembrane region" description="Helical" evidence="6">
    <location>
        <begin position="469"/>
        <end position="491"/>
    </location>
</feature>
<keyword evidence="4 6" id="KW-1133">Transmembrane helix</keyword>
<dbReference type="AlphaFoldDB" id="A0A1G6IL25"/>
<feature type="domain" description="Metallo-beta-lactamase" evidence="7">
    <location>
        <begin position="571"/>
        <end position="772"/>
    </location>
</feature>
<gene>
    <name evidence="8" type="ORF">SAMN04487864_102128</name>
</gene>
<evidence type="ECO:0000256" key="5">
    <source>
        <dbReference type="ARBA" id="ARBA00023136"/>
    </source>
</evidence>
<organism evidence="8 9">
    <name type="scientific">Succiniclasticum ruminis</name>
    <dbReference type="NCBI Taxonomy" id="40841"/>
    <lineage>
        <taxon>Bacteria</taxon>
        <taxon>Bacillati</taxon>
        <taxon>Bacillota</taxon>
        <taxon>Negativicutes</taxon>
        <taxon>Acidaminococcales</taxon>
        <taxon>Acidaminococcaceae</taxon>
        <taxon>Succiniclasticum</taxon>
    </lineage>
</organism>
<keyword evidence="5 6" id="KW-0472">Membrane</keyword>
<dbReference type="NCBIfam" id="TIGR00360">
    <property type="entry name" value="ComEC_N-term"/>
    <property type="match status" value="1"/>
</dbReference>
<feature type="transmembrane region" description="Helical" evidence="6">
    <location>
        <begin position="264"/>
        <end position="286"/>
    </location>
</feature>
<dbReference type="InterPro" id="IPR004477">
    <property type="entry name" value="ComEC_N"/>
</dbReference>
<keyword evidence="3 6" id="KW-0812">Transmembrane</keyword>
<evidence type="ECO:0000256" key="4">
    <source>
        <dbReference type="ARBA" id="ARBA00022989"/>
    </source>
</evidence>
<dbReference type="EMBL" id="FMYW01000002">
    <property type="protein sequence ID" value="SDC07110.1"/>
    <property type="molecule type" value="Genomic_DNA"/>
</dbReference>
<dbReference type="Proteomes" id="UP000198943">
    <property type="component" value="Unassembled WGS sequence"/>
</dbReference>
<evidence type="ECO:0000256" key="1">
    <source>
        <dbReference type="ARBA" id="ARBA00004651"/>
    </source>
</evidence>
<accession>A0A1G6IL25</accession>
<dbReference type="GO" id="GO:0005886">
    <property type="term" value="C:plasma membrane"/>
    <property type="evidence" value="ECO:0007669"/>
    <property type="project" value="UniProtKB-SubCell"/>
</dbReference>
<feature type="transmembrane region" description="Helical" evidence="6">
    <location>
        <begin position="298"/>
        <end position="327"/>
    </location>
</feature>
<feature type="transmembrane region" description="Helical" evidence="6">
    <location>
        <begin position="37"/>
        <end position="58"/>
    </location>
</feature>
<dbReference type="CDD" id="cd07731">
    <property type="entry name" value="ComA-like_MBL-fold"/>
    <property type="match status" value="1"/>
</dbReference>
<dbReference type="Gene3D" id="3.60.15.10">
    <property type="entry name" value="Ribonuclease Z/Hydroxyacylglutathione hydrolase-like"/>
    <property type="match status" value="1"/>
</dbReference>
<dbReference type="InterPro" id="IPR036866">
    <property type="entry name" value="RibonucZ/Hydroxyglut_hydro"/>
</dbReference>
<feature type="transmembrane region" description="Helical" evidence="6">
    <location>
        <begin position="431"/>
        <end position="457"/>
    </location>
</feature>
<reference evidence="9" key="1">
    <citation type="submission" date="2016-10" db="EMBL/GenBank/DDBJ databases">
        <authorList>
            <person name="Varghese N."/>
            <person name="Submissions S."/>
        </authorList>
    </citation>
    <scope>NUCLEOTIDE SEQUENCE [LARGE SCALE GENOMIC DNA]</scope>
    <source>
        <strain evidence="9">DSM 11005</strain>
    </source>
</reference>
<feature type="transmembrane region" description="Helical" evidence="6">
    <location>
        <begin position="339"/>
        <end position="356"/>
    </location>
</feature>
<keyword evidence="2" id="KW-1003">Cell membrane</keyword>
<dbReference type="InterPro" id="IPR052159">
    <property type="entry name" value="Competence_DNA_uptake"/>
</dbReference>
<keyword evidence="9" id="KW-1185">Reference proteome</keyword>
<feature type="transmembrane region" description="Helical" evidence="6">
    <location>
        <begin position="540"/>
        <end position="558"/>
    </location>
</feature>
<evidence type="ECO:0000259" key="7">
    <source>
        <dbReference type="SMART" id="SM00849"/>
    </source>
</evidence>
<proteinExistence type="predicted"/>
<dbReference type="PANTHER" id="PTHR30619">
    <property type="entry name" value="DNA INTERNALIZATION/COMPETENCE PROTEIN COMEC/REC2"/>
    <property type="match status" value="1"/>
</dbReference>
<dbReference type="GO" id="GO:0030420">
    <property type="term" value="P:establishment of competence for transformation"/>
    <property type="evidence" value="ECO:0007669"/>
    <property type="project" value="InterPro"/>
</dbReference>
<dbReference type="InterPro" id="IPR004797">
    <property type="entry name" value="Competence_ComEC/Rec2"/>
</dbReference>
<name>A0A1G6IL25_9FIRM</name>
<dbReference type="InterPro" id="IPR035681">
    <property type="entry name" value="ComA-like_MBL"/>
</dbReference>
<evidence type="ECO:0000313" key="9">
    <source>
        <dbReference type="Proteomes" id="UP000198943"/>
    </source>
</evidence>
<dbReference type="PANTHER" id="PTHR30619:SF1">
    <property type="entry name" value="RECOMBINATION PROTEIN 2"/>
    <property type="match status" value="1"/>
</dbReference>
<protein>
    <submittedName>
        <fullName evidence="8">Competence protein ComEC</fullName>
    </submittedName>
</protein>
<evidence type="ECO:0000313" key="8">
    <source>
        <dbReference type="EMBL" id="SDC07110.1"/>
    </source>
</evidence>
<sequence>MVSKKEGNINLFIKWLCILFLCYCAGDLLGFYERSKFFLLSLSAVFAACVLYCLVQIRRGGKAALPDRDNIHRLACLVFSLVIFIGGFMAADGQIKTQKSWQGLTGKQLILQGAVEPESIRRKEQGVSALFAAEWPLHGKVRIFVKTDSKNADLTVRKLLSGKIRIGGVLKEPVFLRNPGTYDGYHFNKIKGIYGNITVSPARLQEMGEPLPLRFRFTALAQTVRENALAQLHTGTGAILPGMVLGGYQGVAPEEADVFRDNGIAHLLAVSGTHVAVLALILQALLRPAGKKGNMFVQLFLVLYALLCGLQPAVLRSVAMACVLLWGRSRKLKADSVRLLLLTAWTLLLANPFWLFDISFQLSFVTTAGLLLAGPKVTAYIPQNLPDWLRTVLGVTLTAQIFSFPFSVYYFHRVSLIGLASNLLLLPALELAVLLFLTGLCCLFLASVGGMLCGLLFPFAGDVQPGNGIFAVIVSVPFAAAERLLQGAVAAGKLLADLPFATMDIAGWSQVQYFCYTGFIAVFFDLGPLSRLSSRQRKRWLEVLLCIFILIHAARYLLPQDLTVHFIDVGQGDAALIRTPAGKNILIDTGGLQGDADISRMVLLPYLCYLGVKQIDVLCLSHGDHDHAGGAAGVAAKLPVKNVFLGAGVETSADVQKLLRVVEHKANVYRLQKGEQWNVGDCKIIVASASAKTSSASKVSDTNASSLVLQLFCQGHSLVFTGDADMETEENAMPLLRPADVLKVSHHGSETSSSPHFLAHIRPRCSVISCGKHNRYGHPSQGTLERLAARHIISLRTDQLGAIKIVFGKDKLRWYSYHYHENQF</sequence>
<evidence type="ECO:0000256" key="3">
    <source>
        <dbReference type="ARBA" id="ARBA00022692"/>
    </source>
</evidence>
<feature type="transmembrane region" description="Helical" evidence="6">
    <location>
        <begin position="511"/>
        <end position="528"/>
    </location>
</feature>
<dbReference type="SUPFAM" id="SSF56281">
    <property type="entry name" value="Metallo-hydrolase/oxidoreductase"/>
    <property type="match status" value="1"/>
</dbReference>
<dbReference type="Pfam" id="PF03772">
    <property type="entry name" value="Competence"/>
    <property type="match status" value="1"/>
</dbReference>
<feature type="transmembrane region" description="Helical" evidence="6">
    <location>
        <begin position="12"/>
        <end position="30"/>
    </location>
</feature>
<evidence type="ECO:0000256" key="6">
    <source>
        <dbReference type="SAM" id="Phobius"/>
    </source>
</evidence>
<feature type="transmembrane region" description="Helical" evidence="6">
    <location>
        <begin position="70"/>
        <end position="91"/>
    </location>
</feature>
<comment type="subcellular location">
    <subcellularLocation>
        <location evidence="1">Cell membrane</location>
        <topology evidence="1">Multi-pass membrane protein</topology>
    </subcellularLocation>
</comment>
<dbReference type="InterPro" id="IPR001279">
    <property type="entry name" value="Metallo-B-lactamas"/>
</dbReference>
<dbReference type="OrthoDB" id="9761531at2"/>
<feature type="transmembrane region" description="Helical" evidence="6">
    <location>
        <begin position="388"/>
        <end position="411"/>
    </location>
</feature>
<dbReference type="NCBIfam" id="TIGR00361">
    <property type="entry name" value="ComEC_Rec2"/>
    <property type="match status" value="1"/>
</dbReference>
<dbReference type="Pfam" id="PF00753">
    <property type="entry name" value="Lactamase_B"/>
    <property type="match status" value="1"/>
</dbReference>
<evidence type="ECO:0000256" key="2">
    <source>
        <dbReference type="ARBA" id="ARBA00022475"/>
    </source>
</evidence>
<dbReference type="SMART" id="SM00849">
    <property type="entry name" value="Lactamase_B"/>
    <property type="match status" value="1"/>
</dbReference>